<dbReference type="KEGG" id="paun:MJA45_14215"/>
<gene>
    <name evidence="1" type="ORF">MJA45_14215</name>
</gene>
<dbReference type="EMBL" id="CP130318">
    <property type="protein sequence ID" value="WNQ08812.1"/>
    <property type="molecule type" value="Genomic_DNA"/>
</dbReference>
<name>A0AA96L847_9BACL</name>
<dbReference type="Proteomes" id="UP001305702">
    <property type="component" value="Chromosome"/>
</dbReference>
<dbReference type="AlphaFoldDB" id="A0AA96L847"/>
<protein>
    <submittedName>
        <fullName evidence="1">Uncharacterized protein</fullName>
    </submittedName>
</protein>
<evidence type="ECO:0000313" key="2">
    <source>
        <dbReference type="Proteomes" id="UP001305702"/>
    </source>
</evidence>
<sequence length="53" mass="6187">MMLKELEQEQRNETISYGQAASLAAEQKESVIHRMIAVAELHWADKEKASHYW</sequence>
<accession>A0AA96L847</accession>
<reference evidence="1 2" key="1">
    <citation type="submission" date="2022-02" db="EMBL/GenBank/DDBJ databases">
        <title>Paenibacillus sp. MBLB1776 Whole Genome Shotgun Sequencing.</title>
        <authorList>
            <person name="Hwang C.Y."/>
            <person name="Cho E.-S."/>
            <person name="Seo M.-J."/>
        </authorList>
    </citation>
    <scope>NUCLEOTIDE SEQUENCE [LARGE SCALE GENOMIC DNA]</scope>
    <source>
        <strain evidence="1 2">MBLB1776</strain>
    </source>
</reference>
<keyword evidence="2" id="KW-1185">Reference proteome</keyword>
<dbReference type="RefSeq" id="WP_315602579.1">
    <property type="nucleotide sequence ID" value="NZ_CP130318.1"/>
</dbReference>
<proteinExistence type="predicted"/>
<evidence type="ECO:0000313" key="1">
    <source>
        <dbReference type="EMBL" id="WNQ08812.1"/>
    </source>
</evidence>
<organism evidence="1 2">
    <name type="scientific">Paenibacillus aurantius</name>
    <dbReference type="NCBI Taxonomy" id="2918900"/>
    <lineage>
        <taxon>Bacteria</taxon>
        <taxon>Bacillati</taxon>
        <taxon>Bacillota</taxon>
        <taxon>Bacilli</taxon>
        <taxon>Bacillales</taxon>
        <taxon>Paenibacillaceae</taxon>
        <taxon>Paenibacillus</taxon>
    </lineage>
</organism>